<dbReference type="STRING" id="1497020.DO97_19375"/>
<organism evidence="2 3">
    <name type="scientific">Neosynechococcus sphagnicola sy1</name>
    <dbReference type="NCBI Taxonomy" id="1497020"/>
    <lineage>
        <taxon>Bacteria</taxon>
        <taxon>Bacillati</taxon>
        <taxon>Cyanobacteriota</taxon>
        <taxon>Cyanophyceae</taxon>
        <taxon>Neosynechococcales</taxon>
        <taxon>Neosynechococcaceae</taxon>
        <taxon>Neosynechococcus</taxon>
    </lineage>
</organism>
<protein>
    <submittedName>
        <fullName evidence="2">Uncharacterized protein</fullName>
    </submittedName>
</protein>
<accession>A0A098TFZ2</accession>
<gene>
    <name evidence="2" type="ORF">DO97_19375</name>
</gene>
<comment type="caution">
    <text evidence="2">The sequence shown here is derived from an EMBL/GenBank/DDBJ whole genome shotgun (WGS) entry which is preliminary data.</text>
</comment>
<dbReference type="EMBL" id="JJML01000073">
    <property type="protein sequence ID" value="KGF71470.1"/>
    <property type="molecule type" value="Genomic_DNA"/>
</dbReference>
<keyword evidence="1" id="KW-0472">Membrane</keyword>
<feature type="transmembrane region" description="Helical" evidence="1">
    <location>
        <begin position="65"/>
        <end position="85"/>
    </location>
</feature>
<sequence>MEDILLRLENIQDHWIKQRLETSSASILITVLVLLHLGVFGSVIWPHPSPAEAGGIGSFAKLAGVGLVTKGFFVFLVAAFSHVYLKRNDGLDNNESGKILSNSLGFRKRSEETS</sequence>
<keyword evidence="3" id="KW-1185">Reference proteome</keyword>
<dbReference type="AlphaFoldDB" id="A0A098TFZ2"/>
<evidence type="ECO:0000256" key="1">
    <source>
        <dbReference type="SAM" id="Phobius"/>
    </source>
</evidence>
<keyword evidence="1" id="KW-1133">Transmembrane helix</keyword>
<name>A0A098TFZ2_9CYAN</name>
<proteinExistence type="predicted"/>
<keyword evidence="1" id="KW-0812">Transmembrane</keyword>
<dbReference type="Proteomes" id="UP000030170">
    <property type="component" value="Unassembled WGS sequence"/>
</dbReference>
<feature type="transmembrane region" description="Helical" evidence="1">
    <location>
        <begin position="25"/>
        <end position="45"/>
    </location>
</feature>
<reference evidence="2 3" key="1">
    <citation type="journal article" date="2014" name="Mol. Ecol.">
        <title>Evolution of Synechococcus.</title>
        <authorList>
            <person name="Dvorak P."/>
            <person name="Casamatta D."/>
            <person name="Hasler P."/>
            <person name="Poulickova A."/>
            <person name="Ondrej V."/>
            <person name="Sanges R."/>
        </authorList>
    </citation>
    <scope>NUCLEOTIDE SEQUENCE [LARGE SCALE GENOMIC DNA]</scope>
    <source>
        <strain evidence="2 3">CAUP A 1101</strain>
    </source>
</reference>
<evidence type="ECO:0000313" key="2">
    <source>
        <dbReference type="EMBL" id="KGF71470.1"/>
    </source>
</evidence>
<evidence type="ECO:0000313" key="3">
    <source>
        <dbReference type="Proteomes" id="UP000030170"/>
    </source>
</evidence>